<proteinExistence type="predicted"/>
<dbReference type="EMBL" id="BAAAUD010000013">
    <property type="protein sequence ID" value="GAA2929624.1"/>
    <property type="molecule type" value="Genomic_DNA"/>
</dbReference>
<sequence>MSKSSVPAPSRRLIAAGVKRGAGPLVIEQPEYPPLPAEPAARRRVLAVRGW</sequence>
<evidence type="ECO:0000313" key="1">
    <source>
        <dbReference type="EMBL" id="GAA2929624.1"/>
    </source>
</evidence>
<keyword evidence="2" id="KW-1185">Reference proteome</keyword>
<organism evidence="1 2">
    <name type="scientific">Streptomyces enissocaesilis</name>
    <dbReference type="NCBI Taxonomy" id="332589"/>
    <lineage>
        <taxon>Bacteria</taxon>
        <taxon>Bacillati</taxon>
        <taxon>Actinomycetota</taxon>
        <taxon>Actinomycetes</taxon>
        <taxon>Kitasatosporales</taxon>
        <taxon>Streptomycetaceae</taxon>
        <taxon>Streptomyces</taxon>
        <taxon>Streptomyces rochei group</taxon>
    </lineage>
</organism>
<accession>A0ABP6JG92</accession>
<gene>
    <name evidence="1" type="ORF">GCM10010446_12750</name>
</gene>
<comment type="caution">
    <text evidence="1">The sequence shown here is derived from an EMBL/GenBank/DDBJ whole genome shotgun (WGS) entry which is preliminary data.</text>
</comment>
<reference evidence="2" key="1">
    <citation type="journal article" date="2019" name="Int. J. Syst. Evol. Microbiol.">
        <title>The Global Catalogue of Microorganisms (GCM) 10K type strain sequencing project: providing services to taxonomists for standard genome sequencing and annotation.</title>
        <authorList>
            <consortium name="The Broad Institute Genomics Platform"/>
            <consortium name="The Broad Institute Genome Sequencing Center for Infectious Disease"/>
            <person name="Wu L."/>
            <person name="Ma J."/>
        </authorList>
    </citation>
    <scope>NUCLEOTIDE SEQUENCE [LARGE SCALE GENOMIC DNA]</scope>
    <source>
        <strain evidence="2">JCM 9088</strain>
    </source>
</reference>
<evidence type="ECO:0000313" key="2">
    <source>
        <dbReference type="Proteomes" id="UP001500403"/>
    </source>
</evidence>
<dbReference type="RefSeq" id="WP_344491957.1">
    <property type="nucleotide sequence ID" value="NZ_BAAAUD010000013.1"/>
</dbReference>
<dbReference type="Proteomes" id="UP001500403">
    <property type="component" value="Unassembled WGS sequence"/>
</dbReference>
<name>A0ABP6JG92_9ACTN</name>
<protein>
    <submittedName>
        <fullName evidence="1">Uncharacterized protein</fullName>
    </submittedName>
</protein>